<dbReference type="Proteomes" id="UP000035350">
    <property type="component" value="Unassembled WGS sequence"/>
</dbReference>
<gene>
    <name evidence="1" type="ORF">B4147_2455</name>
</gene>
<proteinExistence type="predicted"/>
<protein>
    <submittedName>
        <fullName evidence="1">Uncharacterized protein</fullName>
    </submittedName>
</protein>
<reference evidence="2" key="2">
    <citation type="submission" date="2015-04" db="EMBL/GenBank/DDBJ databases">
        <title>Draft Genome Sequences of Eight Spore-Forming Food Isolates of Bacillus cereus Genome sequencing.</title>
        <authorList>
            <person name="Krawcyk A.O."/>
            <person name="de Jong A."/>
            <person name="Eijlander R.T."/>
            <person name="Berendsen E.M."/>
            <person name="Holsappel S."/>
            <person name="Wells-Bennik M."/>
            <person name="Kuipers O.P."/>
        </authorList>
    </citation>
    <scope>NUCLEOTIDE SEQUENCE [LARGE SCALE GENOMIC DNA]</scope>
    <source>
        <strain evidence="2">B4147</strain>
    </source>
</reference>
<dbReference type="AlphaFoldDB" id="A0A0G8C1G8"/>
<reference evidence="1 2" key="1">
    <citation type="journal article" date="2015" name="Genome Announc.">
        <title>Next-Generation Whole-Genome Sequencing of Eight Strains of Bacillus cereus, Isolated from Food.</title>
        <authorList>
            <person name="Krawczyk A.O."/>
            <person name="de Jong A."/>
            <person name="Eijlander R.T."/>
            <person name="Berendsen E.M."/>
            <person name="Holsappel S."/>
            <person name="Wells-Bennik M.H."/>
            <person name="Kuipers O.P."/>
        </authorList>
    </citation>
    <scope>NUCLEOTIDE SEQUENCE [LARGE SCALE GENOMIC DNA]</scope>
    <source>
        <strain evidence="1 2">B4147</strain>
    </source>
</reference>
<accession>A0A0G8C1G8</accession>
<sequence>MNMYNSKYDGNLFLVTCPKLISEIDMEKDEEFYCGIYK</sequence>
<dbReference type="EMBL" id="LCYN01000031">
    <property type="protein sequence ID" value="KKZ93219.1"/>
    <property type="molecule type" value="Genomic_DNA"/>
</dbReference>
<comment type="caution">
    <text evidence="1">The sequence shown here is derived from an EMBL/GenBank/DDBJ whole genome shotgun (WGS) entry which is preliminary data.</text>
</comment>
<organism evidence="1 2">
    <name type="scientific">Bacillus wiedmannii</name>
    <dbReference type="NCBI Taxonomy" id="1890302"/>
    <lineage>
        <taxon>Bacteria</taxon>
        <taxon>Bacillati</taxon>
        <taxon>Bacillota</taxon>
        <taxon>Bacilli</taxon>
        <taxon>Bacillales</taxon>
        <taxon>Bacillaceae</taxon>
        <taxon>Bacillus</taxon>
        <taxon>Bacillus cereus group</taxon>
    </lineage>
</organism>
<dbReference type="PATRIC" id="fig|1396.428.peg.465"/>
<evidence type="ECO:0000313" key="1">
    <source>
        <dbReference type="EMBL" id="KKZ93219.1"/>
    </source>
</evidence>
<name>A0A0G8C1G8_9BACI</name>
<evidence type="ECO:0000313" key="2">
    <source>
        <dbReference type="Proteomes" id="UP000035350"/>
    </source>
</evidence>